<feature type="domain" description="AMP-dependent synthetase/ligase" evidence="3">
    <location>
        <begin position="9"/>
        <end position="368"/>
    </location>
</feature>
<dbReference type="InterPro" id="IPR020845">
    <property type="entry name" value="AMP-binding_CS"/>
</dbReference>
<protein>
    <submittedName>
        <fullName evidence="5">AMP-dependent synthetase</fullName>
    </submittedName>
</protein>
<keyword evidence="2" id="KW-0436">Ligase</keyword>
<dbReference type="GO" id="GO:0031956">
    <property type="term" value="F:medium-chain fatty acid-CoA ligase activity"/>
    <property type="evidence" value="ECO:0007669"/>
    <property type="project" value="TreeGrafter"/>
</dbReference>
<dbReference type="EMBL" id="CP012830">
    <property type="protein sequence ID" value="ALI00584.1"/>
    <property type="molecule type" value="Genomic_DNA"/>
</dbReference>
<reference evidence="6" key="1">
    <citation type="submission" date="2015-09" db="EMBL/GenBank/DDBJ databases">
        <title>Whole genome sequence of Pseudomonas fluorescens FW300-N2E3.</title>
        <authorList>
            <person name="Ray J."/>
            <person name="Melnyk R."/>
            <person name="Deutschbauer A."/>
        </authorList>
    </citation>
    <scope>NUCLEOTIDE SEQUENCE [LARGE SCALE GENOMIC DNA]</scope>
    <source>
        <strain evidence="6">FW300-N2E3</strain>
    </source>
</reference>
<dbReference type="InterPro" id="IPR025110">
    <property type="entry name" value="AMP-bd_C"/>
</dbReference>
<dbReference type="Gene3D" id="3.40.50.12780">
    <property type="entry name" value="N-terminal domain of ligase-like"/>
    <property type="match status" value="1"/>
</dbReference>
<dbReference type="AlphaFoldDB" id="A0A0N9WF61"/>
<name>A0A0N9WF61_PSEFL</name>
<feature type="domain" description="AMP-binding enzyme C-terminal" evidence="4">
    <location>
        <begin position="418"/>
        <end position="493"/>
    </location>
</feature>
<dbReference type="SUPFAM" id="SSF56801">
    <property type="entry name" value="Acetyl-CoA synthetase-like"/>
    <property type="match status" value="1"/>
</dbReference>
<gene>
    <name evidence="5" type="ORF">AO353_05780</name>
</gene>
<evidence type="ECO:0000256" key="1">
    <source>
        <dbReference type="ARBA" id="ARBA00006432"/>
    </source>
</evidence>
<proteinExistence type="inferred from homology"/>
<evidence type="ECO:0000259" key="4">
    <source>
        <dbReference type="Pfam" id="PF13193"/>
    </source>
</evidence>
<dbReference type="GO" id="GO:0006631">
    <property type="term" value="P:fatty acid metabolic process"/>
    <property type="evidence" value="ECO:0007669"/>
    <property type="project" value="TreeGrafter"/>
</dbReference>
<comment type="similarity">
    <text evidence="1">Belongs to the ATP-dependent AMP-binding enzyme family.</text>
</comment>
<dbReference type="PANTHER" id="PTHR43201:SF5">
    <property type="entry name" value="MEDIUM-CHAIN ACYL-COA LIGASE ACSF2, MITOCHONDRIAL"/>
    <property type="match status" value="1"/>
</dbReference>
<evidence type="ECO:0000313" key="6">
    <source>
        <dbReference type="Proteomes" id="UP000066487"/>
    </source>
</evidence>
<evidence type="ECO:0000256" key="2">
    <source>
        <dbReference type="ARBA" id="ARBA00022598"/>
    </source>
</evidence>
<dbReference type="Pfam" id="PF00501">
    <property type="entry name" value="AMP-binding"/>
    <property type="match status" value="1"/>
</dbReference>
<dbReference type="OrthoDB" id="9803968at2"/>
<reference evidence="5 6" key="2">
    <citation type="journal article" date="2018" name="Nature">
        <title>Mutant phenotypes for thousands of bacterial genes of unknown function.</title>
        <authorList>
            <person name="Price M.N."/>
            <person name="Wetmore K.M."/>
            <person name="Waters R.J."/>
            <person name="Callaghan M."/>
            <person name="Ray J."/>
            <person name="Liu H."/>
            <person name="Kuehl J.V."/>
            <person name="Melnyk R.A."/>
            <person name="Lamson J.S."/>
            <person name="Suh Y."/>
            <person name="Carlson H.K."/>
            <person name="Esquivel Z."/>
            <person name="Sadeeshkumar H."/>
            <person name="Chakraborty R."/>
            <person name="Zane G.M."/>
            <person name="Rubin B.E."/>
            <person name="Wall J.D."/>
            <person name="Visel A."/>
            <person name="Bristow J."/>
            <person name="Blow M.J."/>
            <person name="Arkin A.P."/>
            <person name="Deutschbauer A.M."/>
        </authorList>
    </citation>
    <scope>NUCLEOTIDE SEQUENCE [LARGE SCALE GENOMIC DNA]</scope>
    <source>
        <strain evidence="5 6">FW300-N2E3</strain>
    </source>
</reference>
<sequence>MNIANWLNDAGRRWPERPALFEGQRQVADYATFAVRVRSRAAQLINEHGIAPGDRVALFMKNSCEYLELLYAVWWVGAVVVPINCKLHPVEASWIVDNAQARLILTDGGEVFLPEALPQDCRELNAAASLACASVDVTTLEDPRSRDADHLAWLFYTSGTTGRSKGVMLSHGNLTAMSLCYPLDVDPVSPDDAVVYAAPMSHGAGLYNFIHVRCGARHVVPESRGFKADELFELASGLRNITLFAAPTMVKRMVEQARRQGYGGDGIKTIVYGGAPMYLADLQDAVETFGARLVQIYGQGESPMTISALSRELIADRNRPDWALLAASVGRAHSCVEIRILNPEHRPLPAGQSGEIAVRGPTVMQGYWRNEPATRQTLVDGWLLTGDIGFLDCAGYLTLTDRSKDVIISGGCNVYPREVEEVLAQHPEVFEVCVVGEPDVQWGESVVAFVVPRSAGVLDESLLNAWFIERMASFKKPKKYVFRTELPKNSYGKILKTDLRLWLKEAASGTAVP</sequence>
<dbReference type="Gene3D" id="3.30.300.30">
    <property type="match status" value="1"/>
</dbReference>
<dbReference type="InterPro" id="IPR042099">
    <property type="entry name" value="ANL_N_sf"/>
</dbReference>
<dbReference type="RefSeq" id="WP_054594091.1">
    <property type="nucleotide sequence ID" value="NZ_CP012830.1"/>
</dbReference>
<dbReference type="PROSITE" id="PS00455">
    <property type="entry name" value="AMP_BINDING"/>
    <property type="match status" value="1"/>
</dbReference>
<dbReference type="InterPro" id="IPR000873">
    <property type="entry name" value="AMP-dep_synth/lig_dom"/>
</dbReference>
<accession>A0A0N9WF61</accession>
<evidence type="ECO:0000313" key="5">
    <source>
        <dbReference type="EMBL" id="ALI00584.1"/>
    </source>
</evidence>
<organism evidence="5 6">
    <name type="scientific">Pseudomonas fluorescens</name>
    <dbReference type="NCBI Taxonomy" id="294"/>
    <lineage>
        <taxon>Bacteria</taxon>
        <taxon>Pseudomonadati</taxon>
        <taxon>Pseudomonadota</taxon>
        <taxon>Gammaproteobacteria</taxon>
        <taxon>Pseudomonadales</taxon>
        <taxon>Pseudomonadaceae</taxon>
        <taxon>Pseudomonas</taxon>
    </lineage>
</organism>
<evidence type="ECO:0000259" key="3">
    <source>
        <dbReference type="Pfam" id="PF00501"/>
    </source>
</evidence>
<dbReference type="InterPro" id="IPR045851">
    <property type="entry name" value="AMP-bd_C_sf"/>
</dbReference>
<dbReference type="Pfam" id="PF13193">
    <property type="entry name" value="AMP-binding_C"/>
    <property type="match status" value="1"/>
</dbReference>
<dbReference type="PANTHER" id="PTHR43201">
    <property type="entry name" value="ACYL-COA SYNTHETASE"/>
    <property type="match status" value="1"/>
</dbReference>
<dbReference type="Proteomes" id="UP000066487">
    <property type="component" value="Chromosome"/>
</dbReference>